<organism evidence="2 3">
    <name type="scientific">Candidatus Lokiarchaeum ossiferum</name>
    <dbReference type="NCBI Taxonomy" id="2951803"/>
    <lineage>
        <taxon>Archaea</taxon>
        <taxon>Promethearchaeati</taxon>
        <taxon>Promethearchaeota</taxon>
        <taxon>Promethearchaeia</taxon>
        <taxon>Promethearchaeales</taxon>
        <taxon>Promethearchaeaceae</taxon>
        <taxon>Candidatus Lokiarchaeum</taxon>
    </lineage>
</organism>
<dbReference type="InterPro" id="IPR001509">
    <property type="entry name" value="Epimerase_deHydtase"/>
</dbReference>
<dbReference type="InterPro" id="IPR051783">
    <property type="entry name" value="NAD(P)-dependent_oxidoreduct"/>
</dbReference>
<keyword evidence="2" id="KW-0560">Oxidoreductase</keyword>
<dbReference type="GO" id="GO:0050577">
    <property type="term" value="F:GDP-L-fucose synthase activity"/>
    <property type="evidence" value="ECO:0007669"/>
    <property type="project" value="UniProtKB-EC"/>
</dbReference>
<evidence type="ECO:0000259" key="1">
    <source>
        <dbReference type="Pfam" id="PF01370"/>
    </source>
</evidence>
<dbReference type="EMBL" id="CP104013">
    <property type="protein sequence ID" value="UYP46251.1"/>
    <property type="molecule type" value="Genomic_DNA"/>
</dbReference>
<accession>A0ABY6HS59</accession>
<reference evidence="2" key="1">
    <citation type="submission" date="2022-09" db="EMBL/GenBank/DDBJ databases">
        <title>Actin cytoskeleton and complex cell architecture in an #Asgard archaeon.</title>
        <authorList>
            <person name="Ponce Toledo R.I."/>
            <person name="Schleper C."/>
            <person name="Rodrigues Oliveira T."/>
            <person name="Wollweber F."/>
            <person name="Xu J."/>
            <person name="Rittmann S."/>
            <person name="Klingl A."/>
            <person name="Pilhofer M."/>
        </authorList>
    </citation>
    <scope>NUCLEOTIDE SEQUENCE</scope>
    <source>
        <strain evidence="2">B-35</strain>
    </source>
</reference>
<dbReference type="PANTHER" id="PTHR48079">
    <property type="entry name" value="PROTEIN YEEZ"/>
    <property type="match status" value="1"/>
</dbReference>
<protein>
    <submittedName>
        <fullName evidence="2">GDP-L-fucose synthase</fullName>
        <ecNumber evidence="2">1.1.1.271</ecNumber>
    </submittedName>
</protein>
<evidence type="ECO:0000313" key="3">
    <source>
        <dbReference type="Proteomes" id="UP001208689"/>
    </source>
</evidence>
<dbReference type="PANTHER" id="PTHR48079:SF6">
    <property type="entry name" value="NAD(P)-BINDING DOMAIN-CONTAINING PROTEIN-RELATED"/>
    <property type="match status" value="1"/>
</dbReference>
<sequence>MSTKTHHSQKKALITGANGFVGSHLTKFLADQGIDTYAYILKGTNCDLLKILHPTLTNVTIIEGNVLDQASLEQHFQGMDYIFHLAGVITGYSQKDFDRINLQGTRNVIKACMQVIPDLERLVIISSLAAAGPGTAEDPQCEDKPATPILDDYYGVSKFKVECVANACMEDLPISIVRPCTVLGPGDRVSLDLFKSVKSYVKAYVGGARRKYSTVDVGDLTRGIYACATNPKAIGEIFFFSSNGTITWDELHEVINAKVFHRKYGSLINIAFPKWMFKILTVVMEAVYKIAKQPAPFLNQSKMLAASAPGQCVSNEKAKRLLGWYPQETIISTVVREGLWFQEQGWI</sequence>
<gene>
    <name evidence="2" type="ORF">NEF87_002536</name>
</gene>
<name>A0ABY6HS59_9ARCH</name>
<dbReference type="InterPro" id="IPR036291">
    <property type="entry name" value="NAD(P)-bd_dom_sf"/>
</dbReference>
<dbReference type="EC" id="1.1.1.271" evidence="2"/>
<evidence type="ECO:0000313" key="2">
    <source>
        <dbReference type="EMBL" id="UYP46251.1"/>
    </source>
</evidence>
<dbReference type="Proteomes" id="UP001208689">
    <property type="component" value="Chromosome"/>
</dbReference>
<proteinExistence type="predicted"/>
<dbReference type="SUPFAM" id="SSF51735">
    <property type="entry name" value="NAD(P)-binding Rossmann-fold domains"/>
    <property type="match status" value="1"/>
</dbReference>
<dbReference type="Gene3D" id="3.40.50.720">
    <property type="entry name" value="NAD(P)-binding Rossmann-like Domain"/>
    <property type="match status" value="1"/>
</dbReference>
<dbReference type="Pfam" id="PF01370">
    <property type="entry name" value="Epimerase"/>
    <property type="match status" value="1"/>
</dbReference>
<feature type="domain" description="NAD-dependent epimerase/dehydratase" evidence="1">
    <location>
        <begin position="12"/>
        <end position="234"/>
    </location>
</feature>
<keyword evidence="3" id="KW-1185">Reference proteome</keyword>